<dbReference type="RefSeq" id="WP_056951793.1">
    <property type="nucleotide sequence ID" value="NZ_AZDY01000036.1"/>
</dbReference>
<dbReference type="Proteomes" id="UP000051515">
    <property type="component" value="Unassembled WGS sequence"/>
</dbReference>
<dbReference type="SFLD" id="SFLDS00003">
    <property type="entry name" value="Haloacid_Dehalogenase"/>
    <property type="match status" value="1"/>
</dbReference>
<dbReference type="PANTHER" id="PTHR10000:SF25">
    <property type="entry name" value="PHOSPHATASE YKRA-RELATED"/>
    <property type="match status" value="1"/>
</dbReference>
<dbReference type="PANTHER" id="PTHR10000">
    <property type="entry name" value="PHOSPHOSERINE PHOSPHATASE"/>
    <property type="match status" value="1"/>
</dbReference>
<dbReference type="GO" id="GO:0000287">
    <property type="term" value="F:magnesium ion binding"/>
    <property type="evidence" value="ECO:0007669"/>
    <property type="project" value="TreeGrafter"/>
</dbReference>
<gene>
    <name evidence="1" type="ORF">FC78_GL001529</name>
</gene>
<reference evidence="1 2" key="1">
    <citation type="journal article" date="2015" name="Genome Announc.">
        <title>Expanding the biotechnology potential of lactobacilli through comparative genomics of 213 strains and associated genera.</title>
        <authorList>
            <person name="Sun Z."/>
            <person name="Harris H.M."/>
            <person name="McCann A."/>
            <person name="Guo C."/>
            <person name="Argimon S."/>
            <person name="Zhang W."/>
            <person name="Yang X."/>
            <person name="Jeffery I.B."/>
            <person name="Cooney J.C."/>
            <person name="Kagawa T.F."/>
            <person name="Liu W."/>
            <person name="Song Y."/>
            <person name="Salvetti E."/>
            <person name="Wrobel A."/>
            <person name="Rasinkangas P."/>
            <person name="Parkhill J."/>
            <person name="Rea M.C."/>
            <person name="O'Sullivan O."/>
            <person name="Ritari J."/>
            <person name="Douillard F.P."/>
            <person name="Paul Ross R."/>
            <person name="Yang R."/>
            <person name="Briner A.E."/>
            <person name="Felis G.E."/>
            <person name="de Vos W.M."/>
            <person name="Barrangou R."/>
            <person name="Klaenhammer T.R."/>
            <person name="Caufield P.W."/>
            <person name="Cui Y."/>
            <person name="Zhang H."/>
            <person name="O'Toole P.W."/>
        </authorList>
    </citation>
    <scope>NUCLEOTIDE SEQUENCE [LARGE SCALE GENOMIC DNA]</scope>
    <source>
        <strain evidence="1 2">DSM 19674</strain>
    </source>
</reference>
<dbReference type="Gene3D" id="3.40.50.1000">
    <property type="entry name" value="HAD superfamily/HAD-like"/>
    <property type="match status" value="1"/>
</dbReference>
<dbReference type="GO" id="GO:0016791">
    <property type="term" value="F:phosphatase activity"/>
    <property type="evidence" value="ECO:0007669"/>
    <property type="project" value="UniProtKB-ARBA"/>
</dbReference>
<keyword evidence="1" id="KW-0378">Hydrolase</keyword>
<dbReference type="NCBIfam" id="TIGR01484">
    <property type="entry name" value="HAD-SF-IIB"/>
    <property type="match status" value="1"/>
</dbReference>
<name>A0A0R1KRR0_9LACO</name>
<dbReference type="NCBIfam" id="TIGR00099">
    <property type="entry name" value="Cof-subfamily"/>
    <property type="match status" value="1"/>
</dbReference>
<dbReference type="InterPro" id="IPR006379">
    <property type="entry name" value="HAD-SF_hydro_IIB"/>
</dbReference>
<dbReference type="Gene3D" id="3.30.1240.10">
    <property type="match status" value="1"/>
</dbReference>
<dbReference type="OrthoDB" id="9810101at2"/>
<dbReference type="Pfam" id="PF08282">
    <property type="entry name" value="Hydrolase_3"/>
    <property type="match status" value="1"/>
</dbReference>
<dbReference type="EMBL" id="AZDY01000036">
    <property type="protein sequence ID" value="KRK83572.1"/>
    <property type="molecule type" value="Genomic_DNA"/>
</dbReference>
<dbReference type="STRING" id="1423788.FC78_GL001529"/>
<dbReference type="SUPFAM" id="SSF56784">
    <property type="entry name" value="HAD-like"/>
    <property type="match status" value="1"/>
</dbReference>
<proteinExistence type="predicted"/>
<organism evidence="1 2">
    <name type="scientific">Companilactobacillus bobalius DSM 19674</name>
    <dbReference type="NCBI Taxonomy" id="1423788"/>
    <lineage>
        <taxon>Bacteria</taxon>
        <taxon>Bacillati</taxon>
        <taxon>Bacillota</taxon>
        <taxon>Bacilli</taxon>
        <taxon>Lactobacillales</taxon>
        <taxon>Lactobacillaceae</taxon>
        <taxon>Companilactobacillus</taxon>
        <taxon>Companilactobacillus bobalius</taxon>
    </lineage>
</organism>
<dbReference type="PATRIC" id="fig|1423788.3.peg.1575"/>
<sequence>MQTNYKGTVFFDLDGTLLNAHSEIDADVAQATRELKENGYLPVVNTGRAPIEIDPVLNSTDIDTYITLDGAYVQSQGKVVYENNIKPDLIEKLLKQAKKFGDTVSVHSADQSYLNEVNPFVEDFYKSVHLELPEIDPDFYKSNKVPMIVIVTEGDGSNYQEVFDDLTFYKTGPRSVDTVNKGVSKMSGIKHLLKELDLEDKPTYAFGDGNNDLPMLEFADYSVAMGNGLDSVKAIASYVTTENVNGGIVNGLKHYNLI</sequence>
<dbReference type="InterPro" id="IPR023214">
    <property type="entry name" value="HAD_sf"/>
</dbReference>
<evidence type="ECO:0000313" key="1">
    <source>
        <dbReference type="EMBL" id="KRK83572.1"/>
    </source>
</evidence>
<keyword evidence="2" id="KW-1185">Reference proteome</keyword>
<dbReference type="InterPro" id="IPR036412">
    <property type="entry name" value="HAD-like_sf"/>
</dbReference>
<dbReference type="InterPro" id="IPR000150">
    <property type="entry name" value="Cof"/>
</dbReference>
<evidence type="ECO:0000313" key="2">
    <source>
        <dbReference type="Proteomes" id="UP000051515"/>
    </source>
</evidence>
<comment type="caution">
    <text evidence="1">The sequence shown here is derived from an EMBL/GenBank/DDBJ whole genome shotgun (WGS) entry which is preliminary data.</text>
</comment>
<dbReference type="PROSITE" id="PS01229">
    <property type="entry name" value="COF_2"/>
    <property type="match status" value="1"/>
</dbReference>
<dbReference type="GO" id="GO:0005829">
    <property type="term" value="C:cytosol"/>
    <property type="evidence" value="ECO:0007669"/>
    <property type="project" value="TreeGrafter"/>
</dbReference>
<protein>
    <submittedName>
        <fullName evidence="1">Haloacid dehalogenase family hydrolase</fullName>
    </submittedName>
</protein>
<dbReference type="SFLD" id="SFLDG01140">
    <property type="entry name" value="C2.B:_Phosphomannomutase_and_P"/>
    <property type="match status" value="1"/>
</dbReference>
<accession>A0A0R1KRR0</accession>
<dbReference type="AlphaFoldDB" id="A0A0R1KRR0"/>